<protein>
    <submittedName>
        <fullName evidence="1">Haloacid dehalogenase superfamily, subfamily IA, variant 3 with third motif having DD or ED</fullName>
    </submittedName>
</protein>
<dbReference type="Gene3D" id="1.10.150.240">
    <property type="entry name" value="Putative phosphatase, domain 2"/>
    <property type="match status" value="1"/>
</dbReference>
<dbReference type="InterPro" id="IPR023214">
    <property type="entry name" value="HAD_sf"/>
</dbReference>
<dbReference type="SUPFAM" id="SSF56784">
    <property type="entry name" value="HAD-like"/>
    <property type="match status" value="1"/>
</dbReference>
<dbReference type="Pfam" id="PF00702">
    <property type="entry name" value="Hydrolase"/>
    <property type="match status" value="1"/>
</dbReference>
<dbReference type="PANTHER" id="PTHR43481">
    <property type="entry name" value="FRUCTOSE-1-PHOSPHATE PHOSPHATASE"/>
    <property type="match status" value="1"/>
</dbReference>
<gene>
    <name evidence="1" type="ORF">GA0070564_105254</name>
</gene>
<keyword evidence="2" id="KW-1185">Reference proteome</keyword>
<organism evidence="1 2">
    <name type="scientific">Micromonospora mirobrigensis</name>
    <dbReference type="NCBI Taxonomy" id="262898"/>
    <lineage>
        <taxon>Bacteria</taxon>
        <taxon>Bacillati</taxon>
        <taxon>Actinomycetota</taxon>
        <taxon>Actinomycetes</taxon>
        <taxon>Micromonosporales</taxon>
        <taxon>Micromonosporaceae</taxon>
        <taxon>Micromonospora</taxon>
    </lineage>
</organism>
<dbReference type="EMBL" id="FMCX01000005">
    <property type="protein sequence ID" value="SCF30067.1"/>
    <property type="molecule type" value="Genomic_DNA"/>
</dbReference>
<dbReference type="AlphaFoldDB" id="A0A1C4ZAW3"/>
<dbReference type="InterPro" id="IPR051806">
    <property type="entry name" value="HAD-like_SPP"/>
</dbReference>
<dbReference type="Proteomes" id="UP000199504">
    <property type="component" value="Unassembled WGS sequence"/>
</dbReference>
<reference evidence="2" key="1">
    <citation type="submission" date="2016-06" db="EMBL/GenBank/DDBJ databases">
        <authorList>
            <person name="Varghese N."/>
            <person name="Submissions Spin"/>
        </authorList>
    </citation>
    <scope>NUCLEOTIDE SEQUENCE [LARGE SCALE GENOMIC DNA]</scope>
    <source>
        <strain evidence="2">DSM 44830</strain>
    </source>
</reference>
<evidence type="ECO:0000313" key="2">
    <source>
        <dbReference type="Proteomes" id="UP000199504"/>
    </source>
</evidence>
<dbReference type="InterPro" id="IPR006439">
    <property type="entry name" value="HAD-SF_hydro_IA"/>
</dbReference>
<proteinExistence type="predicted"/>
<sequence>MALPLPTGEFGAYLFDCDGTIADSMPLHHVAWTAALHEWGCEFPEELFYAWGGRPVADIVADLNERHGLAMPVEAVLRRQEELYEQALPRLTAVPEVLAHIEDAHGRVPFAVVSGSTREGVTGSLRTLGLLDRFDLLVCAGEYARAKPAPDAFLTAARLLDVAPESCLVFEDTDLGIQAATAAGMASVRVPHPRERAAAL</sequence>
<dbReference type="SFLD" id="SFLDG01129">
    <property type="entry name" value="C1.5:_HAD__Beta-PGM__Phosphata"/>
    <property type="match status" value="1"/>
</dbReference>
<dbReference type="STRING" id="262898.GA0070564_105254"/>
<evidence type="ECO:0000313" key="1">
    <source>
        <dbReference type="EMBL" id="SCF30067.1"/>
    </source>
</evidence>
<dbReference type="Gene3D" id="3.40.50.1000">
    <property type="entry name" value="HAD superfamily/HAD-like"/>
    <property type="match status" value="1"/>
</dbReference>
<dbReference type="PANTHER" id="PTHR43481:SF4">
    <property type="entry name" value="GLYCEROL-1-PHOSPHATE PHOSPHOHYDROLASE 1-RELATED"/>
    <property type="match status" value="1"/>
</dbReference>
<dbReference type="GO" id="GO:0050308">
    <property type="term" value="F:sugar-phosphatase activity"/>
    <property type="evidence" value="ECO:0007669"/>
    <property type="project" value="TreeGrafter"/>
</dbReference>
<dbReference type="InterPro" id="IPR023198">
    <property type="entry name" value="PGP-like_dom2"/>
</dbReference>
<dbReference type="RefSeq" id="WP_091609913.1">
    <property type="nucleotide sequence ID" value="NZ_FMCX01000005.1"/>
</dbReference>
<dbReference type="InterPro" id="IPR036412">
    <property type="entry name" value="HAD-like_sf"/>
</dbReference>
<dbReference type="OrthoDB" id="9812856at2"/>
<dbReference type="SFLD" id="SFLDS00003">
    <property type="entry name" value="Haloacid_Dehalogenase"/>
    <property type="match status" value="1"/>
</dbReference>
<accession>A0A1C4ZAW3</accession>
<name>A0A1C4ZAW3_9ACTN</name>
<dbReference type="NCBIfam" id="TIGR01509">
    <property type="entry name" value="HAD-SF-IA-v3"/>
    <property type="match status" value="1"/>
</dbReference>